<accession>A0ACB8XDN6</accession>
<name>A0ACB8XDN6_ARCLA</name>
<gene>
    <name evidence="1" type="ORF">L6452_43716</name>
</gene>
<reference evidence="1 2" key="2">
    <citation type="journal article" date="2022" name="Mol. Ecol. Resour.">
        <title>The genomes of chicory, endive, great burdock and yacon provide insights into Asteraceae paleo-polyploidization history and plant inulin production.</title>
        <authorList>
            <person name="Fan W."/>
            <person name="Wang S."/>
            <person name="Wang H."/>
            <person name="Wang A."/>
            <person name="Jiang F."/>
            <person name="Liu H."/>
            <person name="Zhao H."/>
            <person name="Xu D."/>
            <person name="Zhang Y."/>
        </authorList>
    </citation>
    <scope>NUCLEOTIDE SEQUENCE [LARGE SCALE GENOMIC DNA]</scope>
    <source>
        <strain evidence="2">cv. Niubang</strain>
    </source>
</reference>
<dbReference type="Proteomes" id="UP001055879">
    <property type="component" value="Linkage Group LG18"/>
</dbReference>
<comment type="caution">
    <text evidence="1">The sequence shown here is derived from an EMBL/GenBank/DDBJ whole genome shotgun (WGS) entry which is preliminary data.</text>
</comment>
<keyword evidence="2" id="KW-1185">Reference proteome</keyword>
<protein>
    <submittedName>
        <fullName evidence="1">Uncharacterized protein</fullName>
    </submittedName>
</protein>
<evidence type="ECO:0000313" key="1">
    <source>
        <dbReference type="EMBL" id="KAI3665098.1"/>
    </source>
</evidence>
<reference evidence="2" key="1">
    <citation type="journal article" date="2022" name="Mol. Ecol. Resour.">
        <title>The genomes of chicory, endive, great burdock and yacon provide insights into Asteraceae palaeo-polyploidization history and plant inulin production.</title>
        <authorList>
            <person name="Fan W."/>
            <person name="Wang S."/>
            <person name="Wang H."/>
            <person name="Wang A."/>
            <person name="Jiang F."/>
            <person name="Liu H."/>
            <person name="Zhao H."/>
            <person name="Xu D."/>
            <person name="Zhang Y."/>
        </authorList>
    </citation>
    <scope>NUCLEOTIDE SEQUENCE [LARGE SCALE GENOMIC DNA]</scope>
    <source>
        <strain evidence="2">cv. Niubang</strain>
    </source>
</reference>
<sequence length="252" mass="27119">MHATMKGTESSSENKPNEQPPPSKKVAKEQPPPMKRITRSSSRFKTKPMTEDEGSAIALSEDSRDKSSHSKEVTSGAVVSKLSTTALDALAAVAGAQVQTLEASNVLTQRTIPTKATTVAINPSPTEGNIFSTLLQVHQVTTIPNLSTMAQISTLRTFMDRAFAAMDELLGRRTTQTTTVTTILETPPTIPENPITKPTENPSVVAPIITETIAPTPVTTPLTTPSPTPMNTPMISPRQPKQPLKFPFQNPR</sequence>
<dbReference type="EMBL" id="CM042064">
    <property type="protein sequence ID" value="KAI3665098.1"/>
    <property type="molecule type" value="Genomic_DNA"/>
</dbReference>
<organism evidence="1 2">
    <name type="scientific">Arctium lappa</name>
    <name type="common">Greater burdock</name>
    <name type="synonym">Lappa major</name>
    <dbReference type="NCBI Taxonomy" id="4217"/>
    <lineage>
        <taxon>Eukaryota</taxon>
        <taxon>Viridiplantae</taxon>
        <taxon>Streptophyta</taxon>
        <taxon>Embryophyta</taxon>
        <taxon>Tracheophyta</taxon>
        <taxon>Spermatophyta</taxon>
        <taxon>Magnoliopsida</taxon>
        <taxon>eudicotyledons</taxon>
        <taxon>Gunneridae</taxon>
        <taxon>Pentapetalae</taxon>
        <taxon>asterids</taxon>
        <taxon>campanulids</taxon>
        <taxon>Asterales</taxon>
        <taxon>Asteraceae</taxon>
        <taxon>Carduoideae</taxon>
        <taxon>Cardueae</taxon>
        <taxon>Arctiinae</taxon>
        <taxon>Arctium</taxon>
    </lineage>
</organism>
<proteinExistence type="predicted"/>
<evidence type="ECO:0000313" key="2">
    <source>
        <dbReference type="Proteomes" id="UP001055879"/>
    </source>
</evidence>